<keyword evidence="10" id="KW-1185">Reference proteome</keyword>
<dbReference type="RefSeq" id="WP_184009741.1">
    <property type="nucleotide sequence ID" value="NZ_JACIJS010000003.1"/>
</dbReference>
<comment type="caution">
    <text evidence="9">The sequence shown here is derived from an EMBL/GenBank/DDBJ whole genome shotgun (WGS) entry which is preliminary data.</text>
</comment>
<dbReference type="Pfam" id="PF11967">
    <property type="entry name" value="RecO_N"/>
    <property type="match status" value="1"/>
</dbReference>
<accession>A0A840WNS1</accession>
<dbReference type="InterPro" id="IPR042242">
    <property type="entry name" value="RecO_C"/>
</dbReference>
<evidence type="ECO:0000256" key="1">
    <source>
        <dbReference type="ARBA" id="ARBA00007452"/>
    </source>
</evidence>
<dbReference type="AlphaFoldDB" id="A0A840WNS1"/>
<evidence type="ECO:0000259" key="8">
    <source>
        <dbReference type="Pfam" id="PF11967"/>
    </source>
</evidence>
<evidence type="ECO:0000256" key="2">
    <source>
        <dbReference type="ARBA" id="ARBA00021310"/>
    </source>
</evidence>
<evidence type="ECO:0000256" key="6">
    <source>
        <dbReference type="ARBA" id="ARBA00033409"/>
    </source>
</evidence>
<keyword evidence="4 7" id="KW-0233">DNA recombination</keyword>
<dbReference type="HAMAP" id="MF_00201">
    <property type="entry name" value="RecO"/>
    <property type="match status" value="1"/>
</dbReference>
<dbReference type="InterPro" id="IPR022572">
    <property type="entry name" value="DNA_rep/recomb_RecO_N"/>
</dbReference>
<dbReference type="Gene3D" id="2.40.50.140">
    <property type="entry name" value="Nucleic acid-binding proteins"/>
    <property type="match status" value="1"/>
</dbReference>
<evidence type="ECO:0000313" key="9">
    <source>
        <dbReference type="EMBL" id="MBB5515302.1"/>
    </source>
</evidence>
<reference evidence="9 10" key="1">
    <citation type="submission" date="2020-08" db="EMBL/GenBank/DDBJ databases">
        <title>Genomic Encyclopedia of Type Strains, Phase IV (KMG-IV): sequencing the most valuable type-strain genomes for metagenomic binning, comparative biology and taxonomic classification.</title>
        <authorList>
            <person name="Goeker M."/>
        </authorList>
    </citation>
    <scope>NUCLEOTIDE SEQUENCE [LARGE SCALE GENOMIC DNA]</scope>
    <source>
        <strain evidence="9 10">DSM 103377</strain>
    </source>
</reference>
<keyword evidence="5 7" id="KW-0234">DNA repair</keyword>
<dbReference type="Pfam" id="PF02565">
    <property type="entry name" value="RecO_C"/>
    <property type="match status" value="1"/>
</dbReference>
<dbReference type="NCBIfam" id="TIGR00613">
    <property type="entry name" value="reco"/>
    <property type="match status" value="1"/>
</dbReference>
<evidence type="ECO:0000256" key="3">
    <source>
        <dbReference type="ARBA" id="ARBA00022763"/>
    </source>
</evidence>
<dbReference type="GO" id="GO:0006302">
    <property type="term" value="P:double-strand break repair"/>
    <property type="evidence" value="ECO:0007669"/>
    <property type="project" value="TreeGrafter"/>
</dbReference>
<comment type="similarity">
    <text evidence="1 7">Belongs to the RecO family.</text>
</comment>
<organism evidence="9 10">
    <name type="scientific">Rubricella aquisinus</name>
    <dbReference type="NCBI Taxonomy" id="2028108"/>
    <lineage>
        <taxon>Bacteria</taxon>
        <taxon>Pseudomonadati</taxon>
        <taxon>Pseudomonadota</taxon>
        <taxon>Alphaproteobacteria</taxon>
        <taxon>Rhodobacterales</taxon>
        <taxon>Paracoccaceae</taxon>
        <taxon>Rubricella</taxon>
    </lineage>
</organism>
<dbReference type="PANTHER" id="PTHR33991:SF1">
    <property type="entry name" value="DNA REPAIR PROTEIN RECO"/>
    <property type="match status" value="1"/>
</dbReference>
<dbReference type="SUPFAM" id="SSF50249">
    <property type="entry name" value="Nucleic acid-binding proteins"/>
    <property type="match status" value="1"/>
</dbReference>
<comment type="function">
    <text evidence="7">Involved in DNA repair and RecF pathway recombination.</text>
</comment>
<dbReference type="InterPro" id="IPR037278">
    <property type="entry name" value="ARFGAP/RecO"/>
</dbReference>
<name>A0A840WNS1_9RHOB</name>
<gene>
    <name evidence="7" type="primary">recO</name>
    <name evidence="9" type="ORF">FHS89_001312</name>
</gene>
<dbReference type="GO" id="GO:0043590">
    <property type="term" value="C:bacterial nucleoid"/>
    <property type="evidence" value="ECO:0007669"/>
    <property type="project" value="TreeGrafter"/>
</dbReference>
<evidence type="ECO:0000256" key="4">
    <source>
        <dbReference type="ARBA" id="ARBA00023172"/>
    </source>
</evidence>
<dbReference type="SUPFAM" id="SSF57863">
    <property type="entry name" value="ArfGap/RecO-like zinc finger"/>
    <property type="match status" value="1"/>
</dbReference>
<proteinExistence type="inferred from homology"/>
<protein>
    <recommendedName>
        <fullName evidence="2 7">DNA repair protein RecO</fullName>
    </recommendedName>
    <alternativeName>
        <fullName evidence="6 7">Recombination protein O</fullName>
    </alternativeName>
</protein>
<dbReference type="PANTHER" id="PTHR33991">
    <property type="entry name" value="DNA REPAIR PROTEIN RECO"/>
    <property type="match status" value="1"/>
</dbReference>
<feature type="domain" description="DNA replication/recombination mediator RecO N-terminal" evidence="8">
    <location>
        <begin position="1"/>
        <end position="77"/>
    </location>
</feature>
<dbReference type="EMBL" id="JACIJS010000003">
    <property type="protein sequence ID" value="MBB5515302.1"/>
    <property type="molecule type" value="Genomic_DNA"/>
</dbReference>
<keyword evidence="3 7" id="KW-0227">DNA damage</keyword>
<dbReference type="GO" id="GO:0006310">
    <property type="term" value="P:DNA recombination"/>
    <property type="evidence" value="ECO:0007669"/>
    <property type="project" value="UniProtKB-UniRule"/>
</dbReference>
<dbReference type="Proteomes" id="UP000553766">
    <property type="component" value="Unassembled WGS sequence"/>
</dbReference>
<dbReference type="InterPro" id="IPR012340">
    <property type="entry name" value="NA-bd_OB-fold"/>
</dbReference>
<evidence type="ECO:0000256" key="7">
    <source>
        <dbReference type="HAMAP-Rule" id="MF_00201"/>
    </source>
</evidence>
<dbReference type="Gene3D" id="1.20.1440.120">
    <property type="entry name" value="Recombination protein O, C-terminal domain"/>
    <property type="match status" value="1"/>
</dbReference>
<evidence type="ECO:0000256" key="5">
    <source>
        <dbReference type="ARBA" id="ARBA00023204"/>
    </source>
</evidence>
<dbReference type="InterPro" id="IPR003717">
    <property type="entry name" value="RecO"/>
</dbReference>
<sequence length="253" mass="27045">MIQWEGEGIVLSVRPHGESSAIVQVFTEAQGRHAGVVRGGASRKMTPVLQPGAQVAVEWQARLEDHIGSFRVEPVRSRAGLLSDRAGLAGLTAICGLLRECLPEREAHGALYRRTGVLLDAMVAGHRWDAAYVLWELDLLGELGFGLDLSRCAVTGQTQELAYVSPKSGRAVSRGGAGEWADRLLPNPAFLGLRDLEPPPDQLRDGLSLTGHFIRQWLVPAFGRAGLADERDRLAAVLTRQVGSGASSTGASG</sequence>
<evidence type="ECO:0000313" key="10">
    <source>
        <dbReference type="Proteomes" id="UP000553766"/>
    </source>
</evidence>